<dbReference type="OrthoDB" id="526037at2"/>
<name>A0A521BJ73_9SPHI</name>
<dbReference type="PANTHER" id="PTHR21064:SF5">
    <property type="entry name" value="SLR1880 PROTEIN"/>
    <property type="match status" value="1"/>
</dbReference>
<dbReference type="EMBL" id="FXTN01000002">
    <property type="protein sequence ID" value="SMO47194.1"/>
    <property type="molecule type" value="Genomic_DNA"/>
</dbReference>
<dbReference type="Gene3D" id="3.90.1200.10">
    <property type="match status" value="1"/>
</dbReference>
<dbReference type="PANTHER" id="PTHR21064">
    <property type="entry name" value="AMINOGLYCOSIDE PHOSPHOTRANSFERASE DOMAIN-CONTAINING PROTEIN-RELATED"/>
    <property type="match status" value="1"/>
</dbReference>
<protein>
    <submittedName>
        <fullName evidence="2">Phosphotransferase enzyme family protein</fullName>
    </submittedName>
</protein>
<proteinExistence type="predicted"/>
<keyword evidence="2" id="KW-0808">Transferase</keyword>
<evidence type="ECO:0000313" key="3">
    <source>
        <dbReference type="Proteomes" id="UP000320300"/>
    </source>
</evidence>
<organism evidence="2 3">
    <name type="scientific">Pedobacter westerhofensis</name>
    <dbReference type="NCBI Taxonomy" id="425512"/>
    <lineage>
        <taxon>Bacteria</taxon>
        <taxon>Pseudomonadati</taxon>
        <taxon>Bacteroidota</taxon>
        <taxon>Sphingobacteriia</taxon>
        <taxon>Sphingobacteriales</taxon>
        <taxon>Sphingobacteriaceae</taxon>
        <taxon>Pedobacter</taxon>
    </lineage>
</organism>
<dbReference type="SUPFAM" id="SSF56112">
    <property type="entry name" value="Protein kinase-like (PK-like)"/>
    <property type="match status" value="1"/>
</dbReference>
<accession>A0A521BJ73</accession>
<evidence type="ECO:0000259" key="1">
    <source>
        <dbReference type="Pfam" id="PF01636"/>
    </source>
</evidence>
<dbReference type="GO" id="GO:0016740">
    <property type="term" value="F:transferase activity"/>
    <property type="evidence" value="ECO:0007669"/>
    <property type="project" value="UniProtKB-KW"/>
</dbReference>
<gene>
    <name evidence="2" type="ORF">SAMN06265348_102349</name>
</gene>
<dbReference type="Proteomes" id="UP000320300">
    <property type="component" value="Unassembled WGS sequence"/>
</dbReference>
<dbReference type="InterPro" id="IPR002575">
    <property type="entry name" value="Aminoglycoside_PTrfase"/>
</dbReference>
<keyword evidence="3" id="KW-1185">Reference proteome</keyword>
<reference evidence="2 3" key="1">
    <citation type="submission" date="2017-05" db="EMBL/GenBank/DDBJ databases">
        <authorList>
            <person name="Varghese N."/>
            <person name="Submissions S."/>
        </authorList>
    </citation>
    <scope>NUCLEOTIDE SEQUENCE [LARGE SCALE GENOMIC DNA]</scope>
    <source>
        <strain evidence="2 3">DSM 19036</strain>
    </source>
</reference>
<dbReference type="InterPro" id="IPR050249">
    <property type="entry name" value="Pseudomonas-type_ThrB"/>
</dbReference>
<dbReference type="RefSeq" id="WP_142527014.1">
    <property type="nucleotide sequence ID" value="NZ_CBCSJO010000003.1"/>
</dbReference>
<dbReference type="InterPro" id="IPR011009">
    <property type="entry name" value="Kinase-like_dom_sf"/>
</dbReference>
<evidence type="ECO:0000313" key="2">
    <source>
        <dbReference type="EMBL" id="SMO47194.1"/>
    </source>
</evidence>
<sequence>MFNKLLPLYGIDPADCEVKAFGDGLINHTWSVICGSKRYILQQVNQFVFRKPFDIDQNLSLLKDYLDREYPDYVFVAPVKDLSGNSMIQNDDGYFRMFLFVEDSHSFNVVTQQEEAFEAAKQFGRFSRLLQGFDVQQLRATLPDFHNLSLRYQQFLYACEHAPVERKEKSAELITYIIQNRDIVETFERIIDGNEIPLRVIHHDTKISNVLFDQQNKGICVIDLDTVMPGFFISDVGDMIRTYVCPVSEEETDLTKINIRKDFFKAIYDGYMAEMGTTLTATEKLYFIYAGKFLIYMQALRFIADYLQNDIYYGSKYEGHNFYRAENQLLLLKMYLEAEEQLEALIGK</sequence>
<dbReference type="Pfam" id="PF01636">
    <property type="entry name" value="APH"/>
    <property type="match status" value="1"/>
</dbReference>
<feature type="domain" description="Aminoglycoside phosphotransferase" evidence="1">
    <location>
        <begin position="18"/>
        <end position="245"/>
    </location>
</feature>
<dbReference type="AlphaFoldDB" id="A0A521BJ73"/>